<evidence type="ECO:0000313" key="1">
    <source>
        <dbReference type="EMBL" id="OGZ95239.1"/>
    </source>
</evidence>
<sequence length="108" mass="12785">MDSADRAIERVLEITRMSNEAAREEILRSEEWTKEKFTLGEITQEEAWDMFFGLLHECDERGLLEDRRRILAQIDTDVYKPFESKNPEIRFLAMLRARVHGLVKSELN</sequence>
<comment type="caution">
    <text evidence="1">The sequence shown here is derived from an EMBL/GenBank/DDBJ whole genome shotgun (WGS) entry which is preliminary data.</text>
</comment>
<proteinExistence type="predicted"/>
<organism evidence="1 2">
    <name type="scientific">Candidatus Sungbacteria bacterium RIFCSPHIGHO2_01_FULL_47_32</name>
    <dbReference type="NCBI Taxonomy" id="1802264"/>
    <lineage>
        <taxon>Bacteria</taxon>
        <taxon>Candidatus Sungiibacteriota</taxon>
    </lineage>
</organism>
<evidence type="ECO:0000313" key="2">
    <source>
        <dbReference type="Proteomes" id="UP000177152"/>
    </source>
</evidence>
<dbReference type="AlphaFoldDB" id="A0A1G2K719"/>
<name>A0A1G2K719_9BACT</name>
<dbReference type="Proteomes" id="UP000177152">
    <property type="component" value="Unassembled WGS sequence"/>
</dbReference>
<reference evidence="1 2" key="1">
    <citation type="journal article" date="2016" name="Nat. Commun.">
        <title>Thousands of microbial genomes shed light on interconnected biogeochemical processes in an aquifer system.</title>
        <authorList>
            <person name="Anantharaman K."/>
            <person name="Brown C.T."/>
            <person name="Hug L.A."/>
            <person name="Sharon I."/>
            <person name="Castelle C.J."/>
            <person name="Probst A.J."/>
            <person name="Thomas B.C."/>
            <person name="Singh A."/>
            <person name="Wilkins M.J."/>
            <person name="Karaoz U."/>
            <person name="Brodie E.L."/>
            <person name="Williams K.H."/>
            <person name="Hubbard S.S."/>
            <person name="Banfield J.F."/>
        </authorList>
    </citation>
    <scope>NUCLEOTIDE SEQUENCE [LARGE SCALE GENOMIC DNA]</scope>
</reference>
<accession>A0A1G2K719</accession>
<protein>
    <submittedName>
        <fullName evidence="1">Uncharacterized protein</fullName>
    </submittedName>
</protein>
<gene>
    <name evidence="1" type="ORF">A2633_00185</name>
</gene>
<dbReference type="EMBL" id="MHQC01000015">
    <property type="protein sequence ID" value="OGZ95239.1"/>
    <property type="molecule type" value="Genomic_DNA"/>
</dbReference>